<feature type="compositionally biased region" description="Low complexity" evidence="8">
    <location>
        <begin position="854"/>
        <end position="867"/>
    </location>
</feature>
<feature type="compositionally biased region" description="Basic and acidic residues" evidence="8">
    <location>
        <begin position="827"/>
        <end position="837"/>
    </location>
</feature>
<dbReference type="FunFam" id="2.60.40.10:FF:000107">
    <property type="entry name" value="Myosin, light chain kinase a"/>
    <property type="match status" value="5"/>
</dbReference>
<dbReference type="SUPFAM" id="SSF48726">
    <property type="entry name" value="Immunoglobulin"/>
    <property type="match status" value="21"/>
</dbReference>
<dbReference type="CDD" id="cd00176">
    <property type="entry name" value="SPEC"/>
    <property type="match status" value="5"/>
</dbReference>
<dbReference type="InterPro" id="IPR003598">
    <property type="entry name" value="Ig_sub2"/>
</dbReference>
<feature type="compositionally biased region" description="Basic and acidic residues" evidence="8">
    <location>
        <begin position="798"/>
        <end position="813"/>
    </location>
</feature>
<feature type="region of interest" description="Disordered" evidence="8">
    <location>
        <begin position="3129"/>
        <end position="3152"/>
    </location>
</feature>
<feature type="compositionally biased region" description="Low complexity" evidence="8">
    <location>
        <begin position="32"/>
        <end position="42"/>
    </location>
</feature>
<dbReference type="InterPro" id="IPR002017">
    <property type="entry name" value="Spectrin_repeat"/>
</dbReference>
<dbReference type="EMBL" id="PZQS01000001">
    <property type="protein sequence ID" value="PVD38120.1"/>
    <property type="molecule type" value="Genomic_DNA"/>
</dbReference>
<proteinExistence type="inferred from homology"/>
<accession>A0A2T7PXJ8</accession>
<evidence type="ECO:0000256" key="7">
    <source>
        <dbReference type="SAM" id="Coils"/>
    </source>
</evidence>
<dbReference type="PROSITE" id="PS50835">
    <property type="entry name" value="IG_LIKE"/>
    <property type="match status" value="20"/>
</dbReference>
<feature type="domain" description="Ig-like" evidence="9">
    <location>
        <begin position="2774"/>
        <end position="2862"/>
    </location>
</feature>
<dbReference type="Gene3D" id="2.60.40.10">
    <property type="entry name" value="Immunoglobulins"/>
    <property type="match status" value="21"/>
</dbReference>
<dbReference type="InterPro" id="IPR056804">
    <property type="entry name" value="Spectrin_SESTD1"/>
</dbReference>
<feature type="domain" description="Ig-like" evidence="9">
    <location>
        <begin position="4665"/>
        <end position="4754"/>
    </location>
</feature>
<keyword evidence="7" id="KW-0175">Coiled coil</keyword>
<feature type="region of interest" description="Disordered" evidence="8">
    <location>
        <begin position="2959"/>
        <end position="3012"/>
    </location>
</feature>
<dbReference type="Pfam" id="PF25101">
    <property type="entry name" value="Spectrin_7"/>
    <property type="match status" value="1"/>
</dbReference>
<comment type="caution">
    <text evidence="10">The sequence shown here is derived from an EMBL/GenBank/DDBJ whole genome shotgun (WGS) entry which is preliminary data.</text>
</comment>
<organism evidence="10 11">
    <name type="scientific">Pomacea canaliculata</name>
    <name type="common">Golden apple snail</name>
    <dbReference type="NCBI Taxonomy" id="400727"/>
    <lineage>
        <taxon>Eukaryota</taxon>
        <taxon>Metazoa</taxon>
        <taxon>Spiralia</taxon>
        <taxon>Lophotrochozoa</taxon>
        <taxon>Mollusca</taxon>
        <taxon>Gastropoda</taxon>
        <taxon>Caenogastropoda</taxon>
        <taxon>Architaenioglossa</taxon>
        <taxon>Ampullarioidea</taxon>
        <taxon>Ampullariidae</taxon>
        <taxon>Pomacea</taxon>
    </lineage>
</organism>
<dbReference type="SMART" id="SM00150">
    <property type="entry name" value="SPEC"/>
    <property type="match status" value="10"/>
</dbReference>
<feature type="compositionally biased region" description="Basic and acidic residues" evidence="8">
    <location>
        <begin position="2985"/>
        <end position="3008"/>
    </location>
</feature>
<evidence type="ECO:0000256" key="3">
    <source>
        <dbReference type="ARBA" id="ARBA00022490"/>
    </source>
</evidence>
<evidence type="ECO:0000256" key="1">
    <source>
        <dbReference type="ARBA" id="ARBA00004657"/>
    </source>
</evidence>
<dbReference type="SMART" id="SM00409">
    <property type="entry name" value="IG"/>
    <property type="match status" value="19"/>
</dbReference>
<feature type="domain" description="Ig-like" evidence="9">
    <location>
        <begin position="2297"/>
        <end position="2334"/>
    </location>
</feature>
<dbReference type="InterPro" id="IPR056701">
    <property type="entry name" value="DUF7799"/>
</dbReference>
<evidence type="ECO:0000256" key="2">
    <source>
        <dbReference type="ARBA" id="ARBA00006692"/>
    </source>
</evidence>
<feature type="domain" description="Ig-like" evidence="9">
    <location>
        <begin position="3291"/>
        <end position="3381"/>
    </location>
</feature>
<feature type="region of interest" description="Disordered" evidence="8">
    <location>
        <begin position="1"/>
        <end position="45"/>
    </location>
</feature>
<dbReference type="PANTHER" id="PTHR47633">
    <property type="entry name" value="IMMUNOGLOBULIN"/>
    <property type="match status" value="1"/>
</dbReference>
<dbReference type="InterPro" id="IPR013098">
    <property type="entry name" value="Ig_I-set"/>
</dbReference>
<reference evidence="10 11" key="1">
    <citation type="submission" date="2018-04" db="EMBL/GenBank/DDBJ databases">
        <title>The genome of golden apple snail Pomacea canaliculata provides insight into stress tolerance and invasive adaptation.</title>
        <authorList>
            <person name="Liu C."/>
            <person name="Liu B."/>
            <person name="Ren Y."/>
            <person name="Zhang Y."/>
            <person name="Wang H."/>
            <person name="Li S."/>
            <person name="Jiang F."/>
            <person name="Yin L."/>
            <person name="Zhang G."/>
            <person name="Qian W."/>
            <person name="Fan W."/>
        </authorList>
    </citation>
    <scope>NUCLEOTIDE SEQUENCE [LARGE SCALE GENOMIC DNA]</scope>
    <source>
        <strain evidence="10">SZHN2017</strain>
        <tissue evidence="10">Muscle</tissue>
    </source>
</reference>
<protein>
    <recommendedName>
        <fullName evidence="9">Ig-like domain-containing protein</fullName>
    </recommendedName>
</protein>
<dbReference type="Pfam" id="PF00435">
    <property type="entry name" value="Spectrin"/>
    <property type="match status" value="2"/>
</dbReference>
<dbReference type="FunFam" id="2.60.40.10:FF:000345">
    <property type="entry name" value="Muscle M-line assembly protein unc-89"/>
    <property type="match status" value="2"/>
</dbReference>
<dbReference type="Pfam" id="PF25075">
    <property type="entry name" value="DUF7799"/>
    <property type="match status" value="1"/>
</dbReference>
<dbReference type="Pfam" id="PF24915">
    <property type="entry name" value="Spectrin_SESTD1"/>
    <property type="match status" value="1"/>
</dbReference>
<dbReference type="STRING" id="400727.A0A2T7PXJ8"/>
<feature type="region of interest" description="Disordered" evidence="8">
    <location>
        <begin position="3443"/>
        <end position="3471"/>
    </location>
</feature>
<feature type="region of interest" description="Disordered" evidence="8">
    <location>
        <begin position="768"/>
        <end position="877"/>
    </location>
</feature>
<keyword evidence="6" id="KW-0393">Immunoglobulin domain</keyword>
<feature type="region of interest" description="Disordered" evidence="8">
    <location>
        <begin position="4823"/>
        <end position="4842"/>
    </location>
</feature>
<feature type="compositionally biased region" description="Basic and acidic residues" evidence="8">
    <location>
        <begin position="5058"/>
        <end position="5087"/>
    </location>
</feature>
<feature type="domain" description="Ig-like" evidence="9">
    <location>
        <begin position="2678"/>
        <end position="2766"/>
    </location>
</feature>
<feature type="region of interest" description="Disordered" evidence="8">
    <location>
        <begin position="3402"/>
        <end position="3421"/>
    </location>
</feature>
<feature type="domain" description="Ig-like" evidence="9">
    <location>
        <begin position="4026"/>
        <end position="4066"/>
    </location>
</feature>
<feature type="domain" description="Ig-like" evidence="9">
    <location>
        <begin position="3470"/>
        <end position="3559"/>
    </location>
</feature>
<dbReference type="Proteomes" id="UP000245119">
    <property type="component" value="Linkage Group LG1"/>
</dbReference>
<dbReference type="FunFam" id="2.60.40.10:FF:000714">
    <property type="entry name" value="Titin novex-3"/>
    <property type="match status" value="2"/>
</dbReference>
<feature type="domain" description="Ig-like" evidence="9">
    <location>
        <begin position="4457"/>
        <end position="4532"/>
    </location>
</feature>
<feature type="domain" description="Ig-like" evidence="9">
    <location>
        <begin position="2365"/>
        <end position="2453"/>
    </location>
</feature>
<evidence type="ECO:0000256" key="8">
    <source>
        <dbReference type="SAM" id="MobiDB-lite"/>
    </source>
</evidence>
<feature type="domain" description="Ig-like" evidence="9">
    <location>
        <begin position="2184"/>
        <end position="2273"/>
    </location>
</feature>
<feature type="compositionally biased region" description="Polar residues" evidence="8">
    <location>
        <begin position="7"/>
        <end position="23"/>
    </location>
</feature>
<feature type="region of interest" description="Disordered" evidence="8">
    <location>
        <begin position="1966"/>
        <end position="1992"/>
    </location>
</feature>
<dbReference type="InterPro" id="IPR007110">
    <property type="entry name" value="Ig-like_dom"/>
</dbReference>
<feature type="domain" description="Ig-like" evidence="9">
    <location>
        <begin position="4924"/>
        <end position="5013"/>
    </location>
</feature>
<name>A0A2T7PXJ8_POMCA</name>
<feature type="compositionally biased region" description="Pro residues" evidence="8">
    <location>
        <begin position="3906"/>
        <end position="3925"/>
    </location>
</feature>
<dbReference type="SMART" id="SM00408">
    <property type="entry name" value="IGc2"/>
    <property type="match status" value="18"/>
</dbReference>
<dbReference type="InterPro" id="IPR003599">
    <property type="entry name" value="Ig_sub"/>
</dbReference>
<dbReference type="PANTHER" id="PTHR47633:SF4">
    <property type="entry name" value="MYOPALLADIN ISOFORM X1"/>
    <property type="match status" value="1"/>
</dbReference>
<feature type="domain" description="Ig-like" evidence="9">
    <location>
        <begin position="3704"/>
        <end position="3793"/>
    </location>
</feature>
<comment type="subcellular location">
    <subcellularLocation>
        <location evidence="1">Cytoplasm</location>
        <location evidence="1">Myofibril</location>
    </subcellularLocation>
</comment>
<dbReference type="SUPFAM" id="SSF46966">
    <property type="entry name" value="Spectrin repeat"/>
    <property type="match status" value="6"/>
</dbReference>
<comment type="similarity">
    <text evidence="2">Belongs to the protein kinase superfamily. CAMK Ser/Thr protein kinase family.</text>
</comment>
<gene>
    <name evidence="10" type="ORF">C0Q70_00731</name>
</gene>
<feature type="domain" description="Ig-like" evidence="9">
    <location>
        <begin position="3152"/>
        <end position="3240"/>
    </location>
</feature>
<evidence type="ECO:0000313" key="10">
    <source>
        <dbReference type="EMBL" id="PVD38120.1"/>
    </source>
</evidence>
<dbReference type="OrthoDB" id="5859883at2759"/>
<feature type="domain" description="Ig-like" evidence="9">
    <location>
        <begin position="3001"/>
        <end position="3090"/>
    </location>
</feature>
<feature type="region of interest" description="Disordered" evidence="8">
    <location>
        <begin position="3900"/>
        <end position="3926"/>
    </location>
</feature>
<feature type="domain" description="Ig-like" evidence="9">
    <location>
        <begin position="1992"/>
        <end position="2079"/>
    </location>
</feature>
<evidence type="ECO:0000256" key="5">
    <source>
        <dbReference type="ARBA" id="ARBA00023157"/>
    </source>
</evidence>
<dbReference type="InterPro" id="IPR036179">
    <property type="entry name" value="Ig-like_dom_sf"/>
</dbReference>
<feature type="region of interest" description="Disordered" evidence="8">
    <location>
        <begin position="5010"/>
        <end position="5160"/>
    </location>
</feature>
<dbReference type="FunFam" id="2.60.40.10:FF:000425">
    <property type="entry name" value="Myosin light chain kinase"/>
    <property type="match status" value="6"/>
</dbReference>
<evidence type="ECO:0000313" key="11">
    <source>
        <dbReference type="Proteomes" id="UP000245119"/>
    </source>
</evidence>
<feature type="domain" description="Ig-like" evidence="9">
    <location>
        <begin position="2090"/>
        <end position="2178"/>
    </location>
</feature>
<dbReference type="GO" id="GO:0060298">
    <property type="term" value="P:positive regulation of sarcomere organization"/>
    <property type="evidence" value="ECO:0007669"/>
    <property type="project" value="UniProtKB-ARBA"/>
</dbReference>
<feature type="domain" description="Ig-like" evidence="9">
    <location>
        <begin position="2478"/>
        <end position="2552"/>
    </location>
</feature>
<feature type="compositionally biased region" description="Pro residues" evidence="8">
    <location>
        <begin position="3132"/>
        <end position="3145"/>
    </location>
</feature>
<dbReference type="FunFam" id="2.60.40.10:FF:000032">
    <property type="entry name" value="palladin isoform X1"/>
    <property type="match status" value="2"/>
</dbReference>
<feature type="coiled-coil region" evidence="7">
    <location>
        <begin position="1141"/>
        <end position="1175"/>
    </location>
</feature>
<dbReference type="Pfam" id="PF07679">
    <property type="entry name" value="I-set"/>
    <property type="match status" value="21"/>
</dbReference>
<feature type="compositionally biased region" description="Basic and acidic residues" evidence="8">
    <location>
        <begin position="5019"/>
        <end position="5035"/>
    </location>
</feature>
<feature type="compositionally biased region" description="Acidic residues" evidence="8">
    <location>
        <begin position="5139"/>
        <end position="5153"/>
    </location>
</feature>
<dbReference type="FunFam" id="2.60.40.10:FF:000080">
    <property type="entry name" value="Myosin light chain kinase, smooth muscle"/>
    <property type="match status" value="1"/>
</dbReference>
<evidence type="ECO:0000256" key="4">
    <source>
        <dbReference type="ARBA" id="ARBA00022737"/>
    </source>
</evidence>
<feature type="domain" description="Ig-like" evidence="9">
    <location>
        <begin position="3605"/>
        <end position="3694"/>
    </location>
</feature>
<dbReference type="Gene3D" id="1.20.58.60">
    <property type="match status" value="6"/>
</dbReference>
<sequence length="5160" mass="586360">MDYRSSIPHSPSMSRHSDQQNAPRPTERRSGSGRTSRSNSQRHSTGSSIYGYLVGDLGIEAEQILGTLQKQLALLTGGRDRQGGPIITLPSNRDRVEFSSQELTLCLRYLLQIPSEESKKRGISVLVEGRDGSWSNLSLMYSCLMQSLNGYLKQVLIMQREDQRRQSIHLEKLPPDLQPQFLTVMELHSFIDPNQLTSDLGGFLQYNHRIWLQNRLGLEGFVKDAQNTVQHLENEEIRIQQTYEQGGDPQSSPIEVLRQHRQFQESIMTVPTEVIRQGKEVLNQLQQSVGGSVVMGSHGGDEEPVPTLDLLEAQKQVKRIVQYLEQRVEILRNTLEQRDKVYNLHFQFTDWKRNVKTLDWVLGPGEKLLSSHTDIGDSYEAAEELRRRHEEMEIKCTDTYGQYAELRHAAEEMLEESTSLSPDIIAERDYMDTVCRNMASRLERRRVLLITSVRFHRLAEDFGNRLDDLLELVCSDVVANNVEEVEEALQILQEKTDACDLVAEQTTNDGHILLDEMARPVKNAFGKDITPDYAAQIKYISQRLEELQERKMRCDELTDVRRLKLQQLLQLRTCERDCDQAIDWIEELCEVMVHAHKNMGSSPQEAEALQEDNRKFEATAMGTYEYGKQLLQASTVLRRSLRYPMEPNHEKSRRLEEAWKRFSQVLVLDGIDNLVGVIAKALAGELPIEQTARNYALPRDKLHKDFKDTVQMGQALLERLALPVLTYEGKEKRMSVDEEGAAETVTNRLRKLDRKMLDAEKYWEEMQKALSDPQYQPRRPKPTPRKQRSENPQASPRSPEKLLEAEERRRRNDPLGFSRRRIGSLRSLKDEQNDLPKRRGQGSVSERPDQLDGSLEGSSSQASSSMSPHENSIPKEESVVLEHAQPYQAHKQELLDKNLSASPFLSSEDLHHQLQESAEWIRVRVHQMEPDLMDSKEGEVLELLRRADVYADENRSQTDVHGAMADTLAEAWRDLNDKLQYRSKLLEQSVTFHQSAQDLSSKLEQAQGNFIGVPLASDVDSARRLLQQHNDMKQTILESSKFTLDLGQSLLDQIKEMGMHADIQNRHATTAACYGIEHLLELLHDKRRHLEELWTQRKIQLEQCLHLCQLDQEVNKILEWFRTVGTSYLTRTELGTSYNDSKRIQEEHSQFEAEAREIQENMLRLLRTADSLLRRTNIDAEGIRQRLMLVDQECENFMIKLDNRRKNIFMAVSFFNLAETALNKLDQVEVQLNNMDLPRNSAELAERHSQLSNAIVDVSTEAIHEGRLLLERVSSVDPGADGVRRKLDELHSRCTHLESLCKARRAEAWQRSQAYLHFQENYNSLSTWLSQIGHSMLARHSSMGTSLASAKDFLEVHEQLDEDIRDKNADLEALSSAAMALVKSGDQEAKNAAERADALHKQFTRLQRIVETRIQLALIYVSFLKLVQQLSTSLDSLQHIIRSETEDLQDLTDTALQQVQTMYTQTEQLFAEFNAKGKLFLQNSSTIADDSRLEVRTAISLVESSLTEYGQRMTSLTQYWEAWQQHVISSKQFKSQWHQFIQDARRTIDWVMKIENDFFPLIAGELGSTKSSSQQIQAHLDEFLPMYKKAQEDIEEHLKTAELLSLKGDTRGQKEQIVNELIRVHQRFQARMNEYQILIKMTIQFFKNVSQLDELIEKTEREYMQSQLPTDLSQAESMLEEHKRKKTEVSHFINYTAEEGDKIVRRVRQQDAEAAAREDVQQVLDVMTEYRRRWDSTWEEQERRLRQNLQICQFHYDLRQIHSEIDELHQHLQARRGSYGNSLPAAKMTAQAFNQFEKTVELIERKIKDFISTAELMVQDKHYDSENIHREIDVLKKKWSTFHTSVRDYRTQLNTSVLYFTLIEECEIWMREGSQLLINIGRRAPECRAPQDAADLIQSLERFVEQGKPLQEQRLQKISELSLQLYGDQGANKVRPLIIQYQDIMQSFEQADNELSLLKENLEGKQAPPIEETMDRQTAAAAAAPRAQPKPPRITQHLKNAEVVEGVKFTFECRVESETVPEVRWFKDNLPLNSPDYETHYDRGLATLTIEETFSEDTARYTCRFTSQSGMAESSAYLTVRETHQQIVAPEFTKNIKSVEVVEGAPLVMECHVVGIPSPAVSWYKDEINIDNSPDYIITKINGSCCLKVRQVGLHHAARYTCRAVNPGGEASSSARITVISMRPPVFQQPLHDITAPEGKSVHFEVRFTGSPAPDVAWFRGPKRILPSATYKITIEANFSSLDIREAYAEDSDTYTVIIKNMGGEVRSSCKLTIESVFSSPVEDLSQVSTDVEPQRPMFTQLLSPTKDVPEGARVRLDCVLVGHPEPEVIWLKNEKPVKESQDIQLLFEAVSEMSDASVGEMMAPKFTQPLKDLTIKSGQRVCLQCRVSGHPMPEVQWFMDTKQLESSPDFQITAFADVHSLTIPEVFEEDSGSYMVRAFNSAGEATCLARLTVQPVPEEIMQQRIVPRRQQIPQRPPEFTRLFQDLNAKPGDSVTFECVITGSPKPKDYQVSMEGDTYRLTIPEVFDEDAGRFSVTAENPSGKATCSAVLTVAPPLPSVPAPGPAVRPARTVSIDLPDTLALVPSTGIAAPQIGPTGVFEREMVHTVTTTEKRVSRTFTTSEDEYMSGRESHSETLVTEVRPKKKIKHSERYSASLTADLPPKFQPVDLTIEVPVPPKFVQALKSITVMEGTRVTFEGVVTGKPEPTIRWFREGKELTDQPDFEISYSNGRVSMTIPEVFDEDGGQYTCSAENIGGIASSTAELIVRASMTPPSFAEKLMPQYRREGEPVRLTVKVTGIPAPIVTWYREGRRLISSPDFEIKQEGDIHSLYIPEVFYEDTGRFSVRAENPAGEITSTASLTVEPPPLEVQPVERAPERKPVYEPVIPQKVSAAKSLRPLPEKEEPVAKLPKLQQQVPPPAPVLPEPEDHYRAELQMQVEGETELPPFEKRIALFSAAAPQEQTVAPKKRTPVPESPLLPRKRTPSHETSPRPFVKSKEKPTVKEPLQRKTTARQGQSLVLKVVIEGHPEPIVKWYREEIEITNSRDYILTQTDKTYTLTIVEVFPEDSGTFRVVATNADGSVTSETNVFVEGVPEPMEVQTQERYREQMEVQFEPKPQELPMFEKRIHLPPAQPQPPPPPPPPFVKTNEKPRFSQPLRNTLVKEGQSVKLTVRVEGHPEPVVHWYRDGCVIEHSPDYQISQMDKEFSLLIAEVFPEDSGIFKCVATNAEGSSSSEARLEVEPAPLPVKQLAPELIPVTEYAPPLPKVPPPQLPKVTPSPEPSPLPANIPPAFVQQLPDVRLTEGANITLECCVLGKPFPQVVFTQNERPVFEGPRHKITVNERTGLCTLLITKARTEDLGEYTCTAINPAGQDSTSGNVLPGVPPVREVSEPELSAVRKLIAEEESPRRPDADRFSDSDKEFKVSSFEQRLMREIEYREGKVRLHSETETEYDSEQPEEKVSPTQTQAPQVQQPLKDFRLIEGSDATFVCKVSGRPRPKIAWYKDGKRIKRSSRYEIKYTQDGYSTLRIRMALPEDAGHYTMLAVNSAGKTTCSSELYVDVVGNIDATSFVAPETLDRILRRDSVQRDRGPEDQGGIFETNTKPQFKKIPTDLEVREGNPVRLDCIVSGRPIPEFFWYRNQVPVRNDDNHKIVVNEDGIHSLLIMSATRQDTGVYTCVARNKAGEDTFTVTLTVLEREQMQPPRFIERMKNYTVVEGQSVSLTCHAEGIPTPMISWQKNNKMLTANKDYRIETEGGHSTLHIVNATLQDSAWFQCSAVNVAGTASTRSKLVVQRKVVCISSDVYLFSHYEIQPEGPVQQIAYATEKESALLRLIKEEDARRPSGRPPVEEKVPLPPVLPKPVAKPHLQHLSCLRWRFQQRNTRGLVLLRLRNGLTSQKEYQAPPAKVPKPAEAPAPKPTAPPVPASKQQFFIPREKSPSYEIQETGPVQLISYASDTECGYLRLMDEQDLERPPFFEKRQLSEPPVMPEKRDSEEFESAVREYIRREGQAPPLEDLYDKTKGRPPKFKTQIKDLLTLKENEPAHFECKLVPIGDPTMKVEWFKDGEPLHHGTRYKPEYDFGFVSLGIQWVNPEDSALRSIIMDTQLPGEGATRLQEMEEHWRSQMILEERYLEEPQTRSPPLFDLKPEPVETGEGEPAKFLVKVGGFPRPRVSWWINGSLIVSGTRFKLTYDGMMHHLEIPRVREYDAGQIRVVAKNSEGEAECSTSLQVLPREDWRARLRQAPKGELEIELERRRKIELRSVELDKAFKKPKATEFELRQLERAAETKIRVQKDQEVITTERQYISVHSQLRHLEPSMQAEPVFVRQVTVETIRPEEPSKVSEQQITLERGQPPVFTKPLRPVRVPEGSGVTLEVTYTGIPPPIISWYRDSFEIQPSRDFQITTTENSSTLHIPEVFLEDSGVFSVKAYNKFGQVQCKAKLTVVEAEEPQREISPEFRSLMRDSVVTQGEPATFDCQVAGNPSPKVHWQKVNEDENHTLVIYEVRPEDAGLYACVAINSVGKSTCTARLTIEIPIQPPEQLGPTPQLESKIEAPFVMEEPRSVEVEEGEPVKFTCRITGRPAPVVTWYRNNQLVKPSKYFQMSSTTEGVHILSIMEAFPEDTGTYKCVARNKSGEVACITVLKVHGLESEPEPSQPMATAQPPSFIKPVANTMVPEGTPARFEAVFSGYPTPDISWIRNGIQTLHSSREYKIETKDSLTSLTIFKAMPEDTGLITCRAKNQAGTAECSAELYVQQVPESTETAAPLVARDEITVTLEGLEAPATETVAPERFEVTAVETIAEKPVETEDVSPKLVTRETAEAISREETQEEAPLPESQEAAKEFTTAERFETLITEIEEAFVEVYQQEASEVVEEKELEKPSVSGVSLIESVPEEEEEGFEVVGLPQVEESQEEVVLKGHAPTFLQPLHNVEAVEGQPVCFETTVTGFPQPEVTWFLDGEPIKESPVYHIVADATGLCILELHESFPEDEGEYECRASNKFGTASTKADLYIQGQESEEKKEEGEKEEERREVITQAQDFESEYPKSPLKSNPKIEVYKEEITISPKPSEEEVRVKWRFPERRSTEEEEEVESPKRNTSRGNQVEEKPEVSEIEEYKEEITVSSQSAEEEVRVELEIPQEEGPEEEVEETIESQKWKV</sequence>
<feature type="domain" description="Ig-like" evidence="9">
    <location>
        <begin position="4355"/>
        <end position="4444"/>
    </location>
</feature>
<dbReference type="GO" id="GO:0031672">
    <property type="term" value="C:A band"/>
    <property type="evidence" value="ECO:0007669"/>
    <property type="project" value="UniProtKB-ARBA"/>
</dbReference>
<keyword evidence="11" id="KW-1185">Reference proteome</keyword>
<dbReference type="InterPro" id="IPR013783">
    <property type="entry name" value="Ig-like_fold"/>
</dbReference>
<dbReference type="GO" id="GO:0045989">
    <property type="term" value="P:positive regulation of striated muscle contraction"/>
    <property type="evidence" value="ECO:0007669"/>
    <property type="project" value="UniProtKB-ARBA"/>
</dbReference>
<dbReference type="InterPro" id="IPR018159">
    <property type="entry name" value="Spectrin/alpha-actinin"/>
</dbReference>
<evidence type="ECO:0000259" key="9">
    <source>
        <dbReference type="PROSITE" id="PS50835"/>
    </source>
</evidence>
<keyword evidence="5" id="KW-1015">Disulfide bond</keyword>
<feature type="domain" description="Ig-like" evidence="9">
    <location>
        <begin position="4556"/>
        <end position="4639"/>
    </location>
</feature>
<dbReference type="InterPro" id="IPR058157">
    <property type="entry name" value="Spectrin_met"/>
</dbReference>
<keyword evidence="4" id="KW-0677">Repeat</keyword>
<evidence type="ECO:0000256" key="6">
    <source>
        <dbReference type="ARBA" id="ARBA00023319"/>
    </source>
</evidence>
<keyword evidence="3" id="KW-0963">Cytoplasm</keyword>